<dbReference type="PANTHER" id="PTHR12250:SF0">
    <property type="entry name" value="GPI ETHANOLAMINE PHOSPHATE TRANSFERASE 1"/>
    <property type="match status" value="1"/>
</dbReference>
<feature type="domain" description="PET" evidence="21">
    <location>
        <begin position="805"/>
        <end position="913"/>
    </location>
</feature>
<keyword evidence="12 19" id="KW-0256">Endoplasmic reticulum</keyword>
<comment type="similarity">
    <text evidence="5">Belongs to the sulfatase family.</text>
</comment>
<comment type="similarity">
    <text evidence="4 19">Belongs to the PIGG/PIGN/PIGO family. PIGN subfamily.</text>
</comment>
<name>A0A0B2VW48_TOXCA</name>
<dbReference type="EMBL" id="JPKZ01000751">
    <property type="protein sequence ID" value="KHN85654.1"/>
    <property type="molecule type" value="Genomic_DNA"/>
</dbReference>
<dbReference type="PROSITE" id="PS00478">
    <property type="entry name" value="LIM_DOMAIN_1"/>
    <property type="match status" value="1"/>
</dbReference>
<comment type="pathway">
    <text evidence="3 19">Glycolipid biosynthesis; glycosylphosphatidylinositol-anchor biosynthesis.</text>
</comment>
<dbReference type="PROSITE" id="PS50023">
    <property type="entry name" value="LIM_DOMAIN_2"/>
    <property type="match status" value="2"/>
</dbReference>
<dbReference type="CDD" id="cd16020">
    <property type="entry name" value="GPI_EPT_1"/>
    <property type="match status" value="1"/>
</dbReference>
<keyword evidence="8 19" id="KW-0808">Transferase</keyword>
<feature type="domain" description="LIM zinc-binding" evidence="20">
    <location>
        <begin position="1011"/>
        <end position="1071"/>
    </location>
</feature>
<dbReference type="SUPFAM" id="SSF53649">
    <property type="entry name" value="Alkaline phosphatase-like"/>
    <property type="match status" value="1"/>
</dbReference>
<dbReference type="Pfam" id="PF04987">
    <property type="entry name" value="PigN"/>
    <property type="match status" value="1"/>
</dbReference>
<evidence type="ECO:0000256" key="11">
    <source>
        <dbReference type="ARBA" id="ARBA00022737"/>
    </source>
</evidence>
<feature type="transmembrane region" description="Helical" evidence="19">
    <location>
        <begin position="419"/>
        <end position="438"/>
    </location>
</feature>
<evidence type="ECO:0000256" key="14">
    <source>
        <dbReference type="ARBA" id="ARBA00022989"/>
    </source>
</evidence>
<dbReference type="Proteomes" id="UP000031036">
    <property type="component" value="Unassembled WGS sequence"/>
</dbReference>
<proteinExistence type="inferred from homology"/>
<feature type="transmembrane region" description="Helical" evidence="19">
    <location>
        <begin position="481"/>
        <end position="501"/>
    </location>
</feature>
<keyword evidence="10 18" id="KW-0479">Metal-binding</keyword>
<evidence type="ECO:0000256" key="8">
    <source>
        <dbReference type="ARBA" id="ARBA00022679"/>
    </source>
</evidence>
<evidence type="ECO:0000259" key="21">
    <source>
        <dbReference type="PROSITE" id="PS51303"/>
    </source>
</evidence>
<feature type="transmembrane region" description="Helical" evidence="19">
    <location>
        <begin position="604"/>
        <end position="622"/>
    </location>
</feature>
<feature type="transmembrane region" description="Helical" evidence="19">
    <location>
        <begin position="458"/>
        <end position="475"/>
    </location>
</feature>
<dbReference type="AlphaFoldDB" id="A0A0B2VW48"/>
<dbReference type="InterPro" id="IPR017850">
    <property type="entry name" value="Alkaline_phosphatase_core_sf"/>
</dbReference>
<evidence type="ECO:0000256" key="5">
    <source>
        <dbReference type="ARBA" id="ARBA00008779"/>
    </source>
</evidence>
<dbReference type="InterPro" id="IPR007070">
    <property type="entry name" value="GPI_EtnP_transferase_1"/>
</dbReference>
<comment type="subcellular location">
    <subcellularLocation>
        <location evidence="2 19">Endoplasmic reticulum membrane</location>
        <topology evidence="2 19">Multi-pass membrane protein</topology>
    </subcellularLocation>
</comment>
<dbReference type="SUPFAM" id="SSF57716">
    <property type="entry name" value="Glucocorticoid receptor-like (DNA-binding domain)"/>
    <property type="match status" value="2"/>
</dbReference>
<feature type="transmembrane region" description="Helical" evidence="19">
    <location>
        <begin position="540"/>
        <end position="562"/>
    </location>
</feature>
<dbReference type="InterPro" id="IPR037671">
    <property type="entry name" value="PIGN_N"/>
</dbReference>
<keyword evidence="13 18" id="KW-0862">Zinc</keyword>
<evidence type="ECO:0000256" key="2">
    <source>
        <dbReference type="ARBA" id="ARBA00004477"/>
    </source>
</evidence>
<reference evidence="22 23" key="1">
    <citation type="submission" date="2014-11" db="EMBL/GenBank/DDBJ databases">
        <title>Genetic blueprint of the zoonotic pathogen Toxocara canis.</title>
        <authorList>
            <person name="Zhu X.-Q."/>
            <person name="Korhonen P.K."/>
            <person name="Cai H."/>
            <person name="Young N.D."/>
            <person name="Nejsum P."/>
            <person name="von Samson-Himmelstjerna G."/>
            <person name="Boag P.R."/>
            <person name="Tan P."/>
            <person name="Li Q."/>
            <person name="Min J."/>
            <person name="Yang Y."/>
            <person name="Wang X."/>
            <person name="Fang X."/>
            <person name="Hall R.S."/>
            <person name="Hofmann A."/>
            <person name="Sternberg P.W."/>
            <person name="Jex A.R."/>
            <person name="Gasser R.B."/>
        </authorList>
    </citation>
    <scope>NUCLEOTIDE SEQUENCE [LARGE SCALE GENOMIC DNA]</scope>
    <source>
        <strain evidence="22">PN_DK_2014</strain>
    </source>
</reference>
<keyword evidence="17" id="KW-0325">Glycoprotein</keyword>
<evidence type="ECO:0000259" key="20">
    <source>
        <dbReference type="PROSITE" id="PS50023"/>
    </source>
</evidence>
<comment type="cofactor">
    <cofactor evidence="1">
        <name>Ca(2+)</name>
        <dbReference type="ChEBI" id="CHEBI:29108"/>
    </cofactor>
</comment>
<dbReference type="CDD" id="cd09340">
    <property type="entry name" value="LIM1_Testin_like"/>
    <property type="match status" value="1"/>
</dbReference>
<evidence type="ECO:0000256" key="9">
    <source>
        <dbReference type="ARBA" id="ARBA00022692"/>
    </source>
</evidence>
<keyword evidence="15 18" id="KW-0440">LIM domain</keyword>
<accession>A0A0B2VW48</accession>
<dbReference type="Pfam" id="PF06297">
    <property type="entry name" value="PET"/>
    <property type="match status" value="1"/>
</dbReference>
<dbReference type="OrthoDB" id="10069167at2759"/>
<keyword evidence="7 19" id="KW-0337">GPI-anchor biosynthesis</keyword>
<keyword evidence="11" id="KW-0677">Repeat</keyword>
<dbReference type="PROSITE" id="PS51303">
    <property type="entry name" value="PET"/>
    <property type="match status" value="1"/>
</dbReference>
<dbReference type="InterPro" id="IPR017852">
    <property type="entry name" value="GPI_EtnP_transferase_1_C"/>
</dbReference>
<dbReference type="Gene3D" id="2.10.110.10">
    <property type="entry name" value="Cysteine Rich Protein"/>
    <property type="match status" value="3"/>
</dbReference>
<keyword evidence="14 19" id="KW-1133">Transmembrane helix</keyword>
<comment type="caution">
    <text evidence="19">Lacks conserved residue(s) required for the propagation of feature annotation.</text>
</comment>
<dbReference type="GO" id="GO:0008270">
    <property type="term" value="F:zinc ion binding"/>
    <property type="evidence" value="ECO:0007669"/>
    <property type="project" value="InterPro"/>
</dbReference>
<dbReference type="FunFam" id="2.10.110.10:FF:000005">
    <property type="entry name" value="Testin isoform 1"/>
    <property type="match status" value="1"/>
</dbReference>
<evidence type="ECO:0000256" key="16">
    <source>
        <dbReference type="ARBA" id="ARBA00023136"/>
    </source>
</evidence>
<evidence type="ECO:0000256" key="4">
    <source>
        <dbReference type="ARBA" id="ARBA00008400"/>
    </source>
</evidence>
<evidence type="ECO:0000256" key="3">
    <source>
        <dbReference type="ARBA" id="ARBA00004687"/>
    </source>
</evidence>
<dbReference type="InterPro" id="IPR000917">
    <property type="entry name" value="Sulfatase_N"/>
</dbReference>
<evidence type="ECO:0000256" key="13">
    <source>
        <dbReference type="ARBA" id="ARBA00022833"/>
    </source>
</evidence>
<dbReference type="Gene3D" id="3.40.720.10">
    <property type="entry name" value="Alkaline Phosphatase, subunit A"/>
    <property type="match status" value="1"/>
</dbReference>
<dbReference type="GO" id="GO:0006506">
    <property type="term" value="P:GPI anchor biosynthetic process"/>
    <property type="evidence" value="ECO:0007669"/>
    <property type="project" value="UniProtKB-UniPathway"/>
</dbReference>
<keyword evidence="9 19" id="KW-0812">Transmembrane</keyword>
<evidence type="ECO:0000313" key="22">
    <source>
        <dbReference type="EMBL" id="KHN85654.1"/>
    </source>
</evidence>
<feature type="transmembrane region" description="Helical" evidence="19">
    <location>
        <begin position="7"/>
        <end position="28"/>
    </location>
</feature>
<dbReference type="InterPro" id="IPR001781">
    <property type="entry name" value="Znf_LIM"/>
</dbReference>
<feature type="transmembrane region" description="Helical" evidence="19">
    <location>
        <begin position="634"/>
        <end position="655"/>
    </location>
</feature>
<sequence length="1163" mass="132089">MCVHVKLALFGVLLHVILFYAIFDIYFASPLIRGAKPHPITSAGGPAKRLVIFSAGTIHVSTMPKMKCIRDDAEDDKERPLASWGVSVSHVPTESRPGHVAILAGFYEDVSAVTRGWKKNPVPFDSIINRSHEAWAWGSPDIVSMFTDEVQQANADVYSAELEDLFGSDASKLDEWVFTRVQEMFSSAVGSPLAERMRARGVVFFLHLLGLDTIGHGKKPHSREYIDNIAVVDKGVRSVNALFEHYFHDNRTAFVFTSDHGMTDWGSHGAGTHEEVLTPFVVWGSGVRPSSLKKQINQVDLAPLMSVLLGLPIPVNSIGGLPIDLLDASPKYRFKASYANLKQMLEQFTAKRNEKKSRTLSLFFTEFNELRPEALEGIEKEIQRLTEMRRFEAAALVCMRLLERVRAGILYFHRYERRLLGVAVAAAFLSWIWLLFLFCTRNVGYVVDKGSLFTPRPFACAFLATMLLALVAIGMPPLSCVYILLPCYTASIACNVTGISLEKCTAGVKRAVLLYQLHIQPLRLALDVLKRTRDVITIGILLLVLTSVFTHRWLLSIIAVFMALHPHLDASERLRLKIWKRLWSAGCVLLAIFPLLPTVGRTPFPLLCITAPLLFSSVLVWFRRHVGASSLPLLTWAAQLHLLTAFIILAANYFSTDERTQGIVWECFLWLQRAFCWLSIPVSFVIPLYAPSVLVPRLLIWFAFLHIPYSLLSLSYESLFLEVFFVLLIVCVRLEYGHLSDEQFLHMPVWTTTAKAHGRLFDFIPAFEQKLNLSSSKVASSPQSSRQSAFAQSVSHNLKKAVPNSLFNVKVEEGVEDDKVVTEYTWVPTADRILAEKYFEALPKDELPIAGTQGAVDRRRKLQYQLPYHDTDVMAAKSITSDADREQHTRFLTTLKEKVVGVGQLIEWNDEKNLHSASMSFGAPAEHIEAQSANTADAVENLPQYGRCQACRKKMKRGEVAIVTDHGRPDEVWHPNCFRCHTCDQRLVDMLYFYRDGIYYCGRHFGDSMYPRCSGCDELIFSKEYTYAEDKNWHFDHFCCFGCDMQLGGHRYMMRNEQPYCFGCYMNQFARTCHSCANKIAPDQQRISFKDLHWHALEQCFQCKNCGRVLLNKKFIMKNEEVFCSSECKKRCKNCGRVLLNKKFIMKNEEVFCSSECKKRFLK</sequence>
<keyword evidence="16 19" id="KW-0472">Membrane</keyword>
<evidence type="ECO:0000256" key="7">
    <source>
        <dbReference type="ARBA" id="ARBA00022502"/>
    </source>
</evidence>
<dbReference type="GO" id="GO:0005789">
    <property type="term" value="C:endoplasmic reticulum membrane"/>
    <property type="evidence" value="ECO:0007669"/>
    <property type="project" value="UniProtKB-SubCell"/>
</dbReference>
<evidence type="ECO:0000256" key="15">
    <source>
        <dbReference type="ARBA" id="ARBA00023038"/>
    </source>
</evidence>
<dbReference type="CDD" id="cd09342">
    <property type="entry name" value="LIM3_Testin_like"/>
    <property type="match status" value="1"/>
</dbReference>
<evidence type="ECO:0000313" key="23">
    <source>
        <dbReference type="Proteomes" id="UP000031036"/>
    </source>
</evidence>
<dbReference type="EC" id="2.-.-.-" evidence="19"/>
<feature type="transmembrane region" description="Helical" evidence="19">
    <location>
        <begin position="582"/>
        <end position="599"/>
    </location>
</feature>
<comment type="caution">
    <text evidence="22">The sequence shown here is derived from an EMBL/GenBank/DDBJ whole genome shotgun (WGS) entry which is preliminary data.</text>
</comment>
<evidence type="ECO:0000256" key="19">
    <source>
        <dbReference type="RuleBase" id="RU367138"/>
    </source>
</evidence>
<evidence type="ECO:0000256" key="18">
    <source>
        <dbReference type="PROSITE-ProRule" id="PRU00125"/>
    </source>
</evidence>
<evidence type="ECO:0000256" key="12">
    <source>
        <dbReference type="ARBA" id="ARBA00022824"/>
    </source>
</evidence>
<dbReference type="PANTHER" id="PTHR12250">
    <property type="entry name" value="PHOSPHATIDYLINOSITOL GLYCAN, CLASS N"/>
    <property type="match status" value="1"/>
</dbReference>
<dbReference type="UniPathway" id="UPA00196"/>
<feature type="transmembrane region" description="Helical" evidence="19">
    <location>
        <begin position="667"/>
        <end position="688"/>
    </location>
</feature>
<dbReference type="STRING" id="6265.A0A0B2VW48"/>
<dbReference type="Pfam" id="PF00412">
    <property type="entry name" value="LIM"/>
    <property type="match status" value="3"/>
</dbReference>
<evidence type="ECO:0000256" key="1">
    <source>
        <dbReference type="ARBA" id="ARBA00001913"/>
    </source>
</evidence>
<dbReference type="SMART" id="SM00132">
    <property type="entry name" value="LIM"/>
    <property type="match status" value="3"/>
</dbReference>
<dbReference type="GO" id="GO:0051377">
    <property type="term" value="F:mannose-ethanolamine phosphotransferase activity"/>
    <property type="evidence" value="ECO:0007669"/>
    <property type="project" value="UniProtKB-UniRule"/>
</dbReference>
<keyword evidence="23" id="KW-1185">Reference proteome</keyword>
<organism evidence="22 23">
    <name type="scientific">Toxocara canis</name>
    <name type="common">Canine roundworm</name>
    <dbReference type="NCBI Taxonomy" id="6265"/>
    <lineage>
        <taxon>Eukaryota</taxon>
        <taxon>Metazoa</taxon>
        <taxon>Ecdysozoa</taxon>
        <taxon>Nematoda</taxon>
        <taxon>Chromadorea</taxon>
        <taxon>Rhabditida</taxon>
        <taxon>Spirurina</taxon>
        <taxon>Ascaridomorpha</taxon>
        <taxon>Ascaridoidea</taxon>
        <taxon>Toxocaridae</taxon>
        <taxon>Toxocara</taxon>
    </lineage>
</organism>
<feature type="domain" description="LIM zinc-binding" evidence="20">
    <location>
        <begin position="946"/>
        <end position="1010"/>
    </location>
</feature>
<dbReference type="CDD" id="cd09341">
    <property type="entry name" value="LIM2_Testin_like"/>
    <property type="match status" value="1"/>
</dbReference>
<dbReference type="InterPro" id="IPR010442">
    <property type="entry name" value="PET_domain"/>
</dbReference>
<dbReference type="Pfam" id="PF00884">
    <property type="entry name" value="Sulfatase"/>
    <property type="match status" value="1"/>
</dbReference>
<comment type="function">
    <text evidence="19">Ethanolamine phosphate transferase involved in glycosylphosphatidylinositol-anchor biosynthesis. Transfers ethanolamine phosphate to the first alpha-1,4-linked mannose of the glycosylphosphatidylinositol precursor of GPI-anchor.</text>
</comment>
<evidence type="ECO:0000256" key="10">
    <source>
        <dbReference type="ARBA" id="ARBA00022723"/>
    </source>
</evidence>
<gene>
    <name evidence="22" type="primary">Pign</name>
    <name evidence="22" type="ORF">Tcan_14592</name>
</gene>
<protein>
    <recommendedName>
        <fullName evidence="6 19">GPI ethanolamine phosphate transferase 1</fullName>
        <ecNumber evidence="19">2.-.-.-</ecNumber>
    </recommendedName>
</protein>
<evidence type="ECO:0000256" key="6">
    <source>
        <dbReference type="ARBA" id="ARBA00020831"/>
    </source>
</evidence>
<evidence type="ECO:0000256" key="17">
    <source>
        <dbReference type="ARBA" id="ARBA00023180"/>
    </source>
</evidence>